<dbReference type="Pfam" id="PF05065">
    <property type="entry name" value="Phage_capsid"/>
    <property type="match status" value="1"/>
</dbReference>
<protein>
    <submittedName>
        <fullName evidence="4">Phage major capsid protein</fullName>
    </submittedName>
</protein>
<dbReference type="InterPro" id="IPR024455">
    <property type="entry name" value="Phage_capsid"/>
</dbReference>
<reference evidence="4" key="1">
    <citation type="submission" date="2022-06" db="EMBL/GenBank/DDBJ databases">
        <title>Isolation of gut microbiota from human fecal samples.</title>
        <authorList>
            <person name="Pamer E.G."/>
            <person name="Barat B."/>
            <person name="Waligurski E."/>
            <person name="Medina S."/>
            <person name="Paddock L."/>
            <person name="Mostad J."/>
        </authorList>
    </citation>
    <scope>NUCLEOTIDE SEQUENCE</scope>
    <source>
        <strain evidence="4">DFI.6.22</strain>
    </source>
</reference>
<organism evidence="4 5">
    <name type="scientific">Alistipes onderdonkii</name>
    <dbReference type="NCBI Taxonomy" id="328813"/>
    <lineage>
        <taxon>Bacteria</taxon>
        <taxon>Pseudomonadati</taxon>
        <taxon>Bacteroidota</taxon>
        <taxon>Bacteroidia</taxon>
        <taxon>Bacteroidales</taxon>
        <taxon>Rikenellaceae</taxon>
        <taxon>Alistipes</taxon>
    </lineage>
</organism>
<evidence type="ECO:0000256" key="1">
    <source>
        <dbReference type="ARBA" id="ARBA00004328"/>
    </source>
</evidence>
<dbReference type="EMBL" id="JANGBQ010000020">
    <property type="protein sequence ID" value="MCQ5083707.1"/>
    <property type="molecule type" value="Genomic_DNA"/>
</dbReference>
<dbReference type="InterPro" id="IPR054612">
    <property type="entry name" value="Phage_capsid-like_C"/>
</dbReference>
<dbReference type="Proteomes" id="UP001205035">
    <property type="component" value="Unassembled WGS sequence"/>
</dbReference>
<evidence type="ECO:0000259" key="3">
    <source>
        <dbReference type="Pfam" id="PF05065"/>
    </source>
</evidence>
<accession>A0AAJ1CFN7</accession>
<feature type="compositionally biased region" description="Basic and acidic residues" evidence="2">
    <location>
        <begin position="1"/>
        <end position="16"/>
    </location>
</feature>
<comment type="caution">
    <text evidence="4">The sequence shown here is derived from an EMBL/GenBank/DDBJ whole genome shotgun (WGS) entry which is preliminary data.</text>
</comment>
<evidence type="ECO:0000256" key="2">
    <source>
        <dbReference type="SAM" id="MobiDB-lite"/>
    </source>
</evidence>
<feature type="region of interest" description="Disordered" evidence="2">
    <location>
        <begin position="1"/>
        <end position="35"/>
    </location>
</feature>
<proteinExistence type="predicted"/>
<feature type="domain" description="Phage capsid-like C-terminal" evidence="3">
    <location>
        <begin position="155"/>
        <end position="407"/>
    </location>
</feature>
<evidence type="ECO:0000313" key="4">
    <source>
        <dbReference type="EMBL" id="MCQ5083707.1"/>
    </source>
</evidence>
<name>A0AAJ1CFN7_9BACT</name>
<dbReference type="SUPFAM" id="SSF56563">
    <property type="entry name" value="Major capsid protein gp5"/>
    <property type="match status" value="1"/>
</dbReference>
<dbReference type="AlphaFoldDB" id="A0AAJ1CFN7"/>
<comment type="subcellular location">
    <subcellularLocation>
        <location evidence="1">Virion</location>
    </subcellularLocation>
</comment>
<gene>
    <name evidence="4" type="ORF">NE651_12515</name>
</gene>
<sequence length="410" mass="44911">MAKEKSITELRDEKRSLATQAQGIIDGARNEKRQFTDAENTQLGEIQVRMAEINLEIETRESENRGKPQPHMPEGKFSFRRALVNQLNRQPQHDAEARMIDEATRIHAPYMASNSDSGNLILPMNTRAALTAATEATTGVVVDEDQMEMLLPLEPNLILTRAGARIMNGLRGNIYWPNVSAATVSWEGENDEAKDGAPTISKGTVFSPKRLTAVVEISRQLLVQENTSVEALVRRLLATAIAQKLEKTAFSKAAHDAKIPDGLFQETPEISGSMTWAQIVAMETACDTNNALFGNLAYLLNPKLIGLAKTKVKDASGAGGFIFTGNGDGTLNGYRALRSNNIPADLQEATDEAGAIFGNWADFFIGQWGAMDFITDPYTKAGQAMVRIIVNSYWNLGKVRDDSFVTASFK</sequence>
<dbReference type="NCBIfam" id="TIGR01554">
    <property type="entry name" value="major_cap_HK97"/>
    <property type="match status" value="1"/>
</dbReference>
<evidence type="ECO:0000313" key="5">
    <source>
        <dbReference type="Proteomes" id="UP001205035"/>
    </source>
</evidence>
<dbReference type="RefSeq" id="WP_256166494.1">
    <property type="nucleotide sequence ID" value="NZ_JANGBQ010000020.1"/>
</dbReference>